<reference evidence="3 4" key="1">
    <citation type="submission" date="2013-07" db="EMBL/GenBank/DDBJ databases">
        <title>The Genome Sequence of Kwoniella mangroviensis CBS10435.</title>
        <authorList>
            <consortium name="The Broad Institute Genome Sequencing Platform"/>
            <person name="Cuomo C."/>
            <person name="Litvintseva A."/>
            <person name="Chen Y."/>
            <person name="Heitman J."/>
            <person name="Sun S."/>
            <person name="Springer D."/>
            <person name="Dromer F."/>
            <person name="Young S.K."/>
            <person name="Zeng Q."/>
            <person name="Gargeya S."/>
            <person name="Fitzgerald M."/>
            <person name="Abouelleil A."/>
            <person name="Alvarado L."/>
            <person name="Berlin A.M."/>
            <person name="Chapman S.B."/>
            <person name="Dewar J."/>
            <person name="Goldberg J."/>
            <person name="Griggs A."/>
            <person name="Gujja S."/>
            <person name="Hansen M."/>
            <person name="Howarth C."/>
            <person name="Imamovic A."/>
            <person name="Larimer J."/>
            <person name="McCowan C."/>
            <person name="Murphy C."/>
            <person name="Pearson M."/>
            <person name="Priest M."/>
            <person name="Roberts A."/>
            <person name="Saif S."/>
            <person name="Shea T."/>
            <person name="Sykes S."/>
            <person name="Wortman J."/>
            <person name="Nusbaum C."/>
            <person name="Birren B."/>
        </authorList>
    </citation>
    <scope>NUCLEOTIDE SEQUENCE [LARGE SCALE GENOMIC DNA]</scope>
    <source>
        <strain evidence="3 4">CBS 10435</strain>
    </source>
</reference>
<dbReference type="Proteomes" id="UP000092583">
    <property type="component" value="Unassembled WGS sequence"/>
</dbReference>
<keyword evidence="2" id="KW-1133">Transmembrane helix</keyword>
<evidence type="ECO:0000313" key="4">
    <source>
        <dbReference type="Proteomes" id="UP000092583"/>
    </source>
</evidence>
<dbReference type="EMBL" id="KI669459">
    <property type="protein sequence ID" value="OCF61461.1"/>
    <property type="molecule type" value="Genomic_DNA"/>
</dbReference>
<evidence type="ECO:0000256" key="2">
    <source>
        <dbReference type="SAM" id="Phobius"/>
    </source>
</evidence>
<dbReference type="STRING" id="1331196.A0A1B9J100"/>
<proteinExistence type="predicted"/>
<dbReference type="AlphaFoldDB" id="A0A1B9J100"/>
<reference evidence="4" key="2">
    <citation type="submission" date="2013-12" db="EMBL/GenBank/DDBJ databases">
        <title>Evolution of pathogenesis and genome organization in the Tremellales.</title>
        <authorList>
            <person name="Cuomo C."/>
            <person name="Litvintseva A."/>
            <person name="Heitman J."/>
            <person name="Chen Y."/>
            <person name="Sun S."/>
            <person name="Springer D."/>
            <person name="Dromer F."/>
            <person name="Young S."/>
            <person name="Zeng Q."/>
            <person name="Chapman S."/>
            <person name="Gujja S."/>
            <person name="Saif S."/>
            <person name="Birren B."/>
        </authorList>
    </citation>
    <scope>NUCLEOTIDE SEQUENCE [LARGE SCALE GENOMIC DNA]</scope>
    <source>
        <strain evidence="4">CBS 10435</strain>
    </source>
</reference>
<gene>
    <name evidence="3" type="ORF">L486_01109</name>
</gene>
<evidence type="ECO:0000256" key="1">
    <source>
        <dbReference type="SAM" id="MobiDB-lite"/>
    </source>
</evidence>
<evidence type="ECO:0000313" key="3">
    <source>
        <dbReference type="EMBL" id="OCF61461.1"/>
    </source>
</evidence>
<dbReference type="OrthoDB" id="5570013at2759"/>
<feature type="compositionally biased region" description="Low complexity" evidence="1">
    <location>
        <begin position="96"/>
        <end position="112"/>
    </location>
</feature>
<feature type="compositionally biased region" description="Basic and acidic residues" evidence="1">
    <location>
        <begin position="1"/>
        <end position="13"/>
    </location>
</feature>
<feature type="region of interest" description="Disordered" evidence="1">
    <location>
        <begin position="1"/>
        <end position="70"/>
    </location>
</feature>
<name>A0A1B9J100_9TREE</name>
<protein>
    <submittedName>
        <fullName evidence="3">Uncharacterized protein</fullName>
    </submittedName>
</protein>
<keyword evidence="2" id="KW-0812">Transmembrane</keyword>
<keyword evidence="2" id="KW-0472">Membrane</keyword>
<organism evidence="3 4">
    <name type="scientific">Kwoniella mangroviensis CBS 10435</name>
    <dbReference type="NCBI Taxonomy" id="1331196"/>
    <lineage>
        <taxon>Eukaryota</taxon>
        <taxon>Fungi</taxon>
        <taxon>Dikarya</taxon>
        <taxon>Basidiomycota</taxon>
        <taxon>Agaricomycotina</taxon>
        <taxon>Tremellomycetes</taxon>
        <taxon>Tremellales</taxon>
        <taxon>Cryptococcaceae</taxon>
        <taxon>Kwoniella</taxon>
    </lineage>
</organism>
<sequence length="712" mass="77641">MIIPPDPEKDPRIFDPSASTHSLVEAPSEYDEVTSRWDGESLPPYERRRTSRGSILTDHEDDQENVFSDRHATRQPPALIIHDLPTHPRQIHHHSPASSSSSLTPRPSLVLPHLTHRDNPSTIASTSKLWEGSSTDLRNGKKRACGCLPIPPAIFQRWWKRWKRWIQVILVLVLIGIGLVVGLLVGMNKNSTPKPPIAPWKRPWMDQDTDGKRVAAWAGNGSFNLTYIESRDAPSSSDGNLTECNNFTPLNLTSSPFTSLFTPFPQSTVSLASFSFPFSSSGNAPSDLFVNARGFGSSGTLQFLGSDGPQAVITSGEEGKILIDVVVRYSGGQDLSTMMRVCKMTRGEDGVGVGIYSPRETDGKMINPFKLNPNLVPTNLVIIRLPPSIYSVNTPPINLPSFSLDADHMIVRLGKLNDVASFDLLNLETDRGGVYANYAQVTKGSVVAFSGDVKGTWNVSEALIVNVTDGSIASDIILSDPNSSSAVLPATSDYTVFRRSPHALPSDDPAETPEDDDDAFEDQVHALFNSTSSGTSVIQANDRRSMIVTNLFTTSGYVDVKYLTQPSSIDLSAIIGTQQGNMNVKFHPNYIGPFISSTTWGQINIPAPASIPQYDPSGKSRVRQVLIDPIEVQANTTFSILGYTQQGLEHSPDTLSGFAYWASTKWTAGGEQVVINKTLSQLQDSNSVDTDNDNQVILLGNWGDVDITFDGQ</sequence>
<feature type="region of interest" description="Disordered" evidence="1">
    <location>
        <begin position="88"/>
        <end position="125"/>
    </location>
</feature>
<feature type="transmembrane region" description="Helical" evidence="2">
    <location>
        <begin position="165"/>
        <end position="187"/>
    </location>
</feature>
<keyword evidence="4" id="KW-1185">Reference proteome</keyword>
<accession>A0A1B9J100</accession>